<evidence type="ECO:0000313" key="2">
    <source>
        <dbReference type="EMBL" id="MFC1852973.1"/>
    </source>
</evidence>
<keyword evidence="1" id="KW-0472">Membrane</keyword>
<evidence type="ECO:0000256" key="1">
    <source>
        <dbReference type="SAM" id="Phobius"/>
    </source>
</evidence>
<evidence type="ECO:0000313" key="3">
    <source>
        <dbReference type="Proteomes" id="UP001594351"/>
    </source>
</evidence>
<comment type="caution">
    <text evidence="2">The sequence shown here is derived from an EMBL/GenBank/DDBJ whole genome shotgun (WGS) entry which is preliminary data.</text>
</comment>
<keyword evidence="1" id="KW-1133">Transmembrane helix</keyword>
<feature type="transmembrane region" description="Helical" evidence="1">
    <location>
        <begin position="227"/>
        <end position="255"/>
    </location>
</feature>
<gene>
    <name evidence="2" type="ORF">ACFL27_22470</name>
</gene>
<keyword evidence="1" id="KW-0812">Transmembrane</keyword>
<reference evidence="2 3" key="1">
    <citation type="submission" date="2024-09" db="EMBL/GenBank/DDBJ databases">
        <title>Laminarin stimulates single cell rates of sulfate reduction while oxygen inhibits transcriptomic activity in coastal marine sediment.</title>
        <authorList>
            <person name="Lindsay M."/>
            <person name="Orcutt B."/>
            <person name="Emerson D."/>
            <person name="Stepanauskas R."/>
            <person name="D'Angelo T."/>
        </authorList>
    </citation>
    <scope>NUCLEOTIDE SEQUENCE [LARGE SCALE GENOMIC DNA]</scope>
    <source>
        <strain evidence="2">SAG AM-311-K15</strain>
    </source>
</reference>
<accession>A0ABV6Z3Q7</accession>
<organism evidence="2 3">
    <name type="scientific">candidate division CSSED10-310 bacterium</name>
    <dbReference type="NCBI Taxonomy" id="2855610"/>
    <lineage>
        <taxon>Bacteria</taxon>
        <taxon>Bacteria division CSSED10-310</taxon>
    </lineage>
</organism>
<sequence>MVQATASPNKFTTPLIRKIVFLICGFSLFGLVCLLAATLFFMKIRHEDKWQNSKKLLKLLRSCTEIQNSDAKHYGESFILLKGKPENIEFVNVPAMTETVFAYRRTRQVKKFWLWWTTERTDVVAEFSLGSVKIASPQTRFQFRKSTARSYKKSSTPHERETLEIYFNPPDNILCAGWLQGNLLTSGHEDEVLFIDDDEEDVVLFIADDEIESLIQQLGDKSTEFKAFGAIVFLGLFLGIQSCCVGYCYLLFIYFKPTYYPDEKTLTYYGWGSSYINVVLSFIVAWTISYIAVVICYLIIFPAYCYYVYREFK</sequence>
<dbReference type="EMBL" id="JBHPBY010000398">
    <property type="protein sequence ID" value="MFC1852973.1"/>
    <property type="molecule type" value="Genomic_DNA"/>
</dbReference>
<protein>
    <submittedName>
        <fullName evidence="2">Uncharacterized protein</fullName>
    </submittedName>
</protein>
<name>A0ABV6Z3Q7_UNCC1</name>
<feature type="transmembrane region" description="Helical" evidence="1">
    <location>
        <begin position="19"/>
        <end position="42"/>
    </location>
</feature>
<proteinExistence type="predicted"/>
<feature type="transmembrane region" description="Helical" evidence="1">
    <location>
        <begin position="275"/>
        <end position="307"/>
    </location>
</feature>
<keyword evidence="3" id="KW-1185">Reference proteome</keyword>
<dbReference type="Proteomes" id="UP001594351">
    <property type="component" value="Unassembled WGS sequence"/>
</dbReference>